<proteinExistence type="predicted"/>
<evidence type="ECO:0000313" key="3">
    <source>
        <dbReference type="Proteomes" id="UP001066276"/>
    </source>
</evidence>
<evidence type="ECO:0000313" key="2">
    <source>
        <dbReference type="EMBL" id="KAJ1135351.1"/>
    </source>
</evidence>
<name>A0AAV7Q449_PLEWA</name>
<dbReference type="EMBL" id="JANPWB010000010">
    <property type="protein sequence ID" value="KAJ1135351.1"/>
    <property type="molecule type" value="Genomic_DNA"/>
</dbReference>
<feature type="region of interest" description="Disordered" evidence="1">
    <location>
        <begin position="228"/>
        <end position="250"/>
    </location>
</feature>
<comment type="caution">
    <text evidence="2">The sequence shown here is derived from an EMBL/GenBank/DDBJ whole genome shotgun (WGS) entry which is preliminary data.</text>
</comment>
<dbReference type="Proteomes" id="UP001066276">
    <property type="component" value="Chromosome 6"/>
</dbReference>
<accession>A0AAV7Q449</accession>
<evidence type="ECO:0000256" key="1">
    <source>
        <dbReference type="SAM" id="MobiDB-lite"/>
    </source>
</evidence>
<keyword evidence="3" id="KW-1185">Reference proteome</keyword>
<gene>
    <name evidence="2" type="ORF">NDU88_001791</name>
</gene>
<protein>
    <submittedName>
        <fullName evidence="2">Uncharacterized protein</fullName>
    </submittedName>
</protein>
<reference evidence="2" key="1">
    <citation type="journal article" date="2022" name="bioRxiv">
        <title>Sequencing and chromosome-scale assembly of the giantPleurodeles waltlgenome.</title>
        <authorList>
            <person name="Brown T."/>
            <person name="Elewa A."/>
            <person name="Iarovenko S."/>
            <person name="Subramanian E."/>
            <person name="Araus A.J."/>
            <person name="Petzold A."/>
            <person name="Susuki M."/>
            <person name="Suzuki K.-i.T."/>
            <person name="Hayashi T."/>
            <person name="Toyoda A."/>
            <person name="Oliveira C."/>
            <person name="Osipova E."/>
            <person name="Leigh N.D."/>
            <person name="Simon A."/>
            <person name="Yun M.H."/>
        </authorList>
    </citation>
    <scope>NUCLEOTIDE SEQUENCE</scope>
    <source>
        <strain evidence="2">20211129_DDA</strain>
        <tissue evidence="2">Liver</tissue>
    </source>
</reference>
<organism evidence="2 3">
    <name type="scientific">Pleurodeles waltl</name>
    <name type="common">Iberian ribbed newt</name>
    <dbReference type="NCBI Taxonomy" id="8319"/>
    <lineage>
        <taxon>Eukaryota</taxon>
        <taxon>Metazoa</taxon>
        <taxon>Chordata</taxon>
        <taxon>Craniata</taxon>
        <taxon>Vertebrata</taxon>
        <taxon>Euteleostomi</taxon>
        <taxon>Amphibia</taxon>
        <taxon>Batrachia</taxon>
        <taxon>Caudata</taxon>
        <taxon>Salamandroidea</taxon>
        <taxon>Salamandridae</taxon>
        <taxon>Pleurodelinae</taxon>
        <taxon>Pleurodeles</taxon>
    </lineage>
</organism>
<dbReference type="AlphaFoldDB" id="A0AAV7Q449"/>
<sequence length="282" mass="30273">MVRSRGPVGHIGERSLLGCGVVAGGQLSAIWRGAWKIGICECWTGGPFMQPRCSAIVWRSLGPTTQHIATTPNSPEIGAGCTVTTLQWAVVVVIQGQEIDLHHLKGVVARRCFISTILSQVQWSYTLLYLLDGEMGRHWQATALQGNTMEQYTTPTSLPQHQTRVGRTGEALGTPAIIEEPSRAEFLAAIQGSRVALEGKIETVAVWRRLELWDKVAPGRSGLGATCASGADGSDWRKRGESQMQGSAQRGVCSGSRIDIQQDGTMAVVVPELAAELTVASD</sequence>